<dbReference type="Proteomes" id="UP000051813">
    <property type="component" value="Unassembled WGS sequence"/>
</dbReference>
<name>A0A0R2BIY9_9LACO</name>
<dbReference type="AlphaFoldDB" id="A0A0R2BIY9"/>
<protein>
    <recommendedName>
        <fullName evidence="3">DUF771 domain-containing protein</fullName>
    </recommendedName>
</protein>
<dbReference type="PATRIC" id="fig|1423738.3.peg.1704"/>
<organism evidence="1 2">
    <name type="scientific">Lapidilactobacillus dextrinicus DSM 20335</name>
    <dbReference type="NCBI Taxonomy" id="1423738"/>
    <lineage>
        <taxon>Bacteria</taxon>
        <taxon>Bacillati</taxon>
        <taxon>Bacillota</taxon>
        <taxon>Bacilli</taxon>
        <taxon>Lactobacillales</taxon>
        <taxon>Lactobacillaceae</taxon>
        <taxon>Lapidilactobacillus</taxon>
    </lineage>
</organism>
<dbReference type="Pfam" id="PF05595">
    <property type="entry name" value="DUF771"/>
    <property type="match status" value="1"/>
</dbReference>
<proteinExistence type="predicted"/>
<comment type="caution">
    <text evidence="1">The sequence shown here is derived from an EMBL/GenBank/DDBJ whole genome shotgun (WGS) entry which is preliminary data.</text>
</comment>
<dbReference type="InterPro" id="IPR008489">
    <property type="entry name" value="DUF771"/>
</dbReference>
<dbReference type="OrthoDB" id="2187161at2"/>
<evidence type="ECO:0000313" key="1">
    <source>
        <dbReference type="EMBL" id="KRM79496.1"/>
    </source>
</evidence>
<dbReference type="STRING" id="1423738.FC84_GL001677"/>
<evidence type="ECO:0000313" key="2">
    <source>
        <dbReference type="Proteomes" id="UP000051813"/>
    </source>
</evidence>
<keyword evidence="2" id="KW-1185">Reference proteome</keyword>
<dbReference type="EMBL" id="AYYK01000004">
    <property type="protein sequence ID" value="KRM79496.1"/>
    <property type="molecule type" value="Genomic_DNA"/>
</dbReference>
<reference evidence="1 2" key="1">
    <citation type="journal article" date="2015" name="Genome Announc.">
        <title>Expanding the biotechnology potential of lactobacilli through comparative genomics of 213 strains and associated genera.</title>
        <authorList>
            <person name="Sun Z."/>
            <person name="Harris H.M."/>
            <person name="McCann A."/>
            <person name="Guo C."/>
            <person name="Argimon S."/>
            <person name="Zhang W."/>
            <person name="Yang X."/>
            <person name="Jeffery I.B."/>
            <person name="Cooney J.C."/>
            <person name="Kagawa T.F."/>
            <person name="Liu W."/>
            <person name="Song Y."/>
            <person name="Salvetti E."/>
            <person name="Wrobel A."/>
            <person name="Rasinkangas P."/>
            <person name="Parkhill J."/>
            <person name="Rea M.C."/>
            <person name="O'Sullivan O."/>
            <person name="Ritari J."/>
            <person name="Douillard F.P."/>
            <person name="Paul Ross R."/>
            <person name="Yang R."/>
            <person name="Briner A.E."/>
            <person name="Felis G.E."/>
            <person name="de Vos W.M."/>
            <person name="Barrangou R."/>
            <person name="Klaenhammer T.R."/>
            <person name="Caufield P.W."/>
            <person name="Cui Y."/>
            <person name="Zhang H."/>
            <person name="O'Toole P.W."/>
        </authorList>
    </citation>
    <scope>NUCLEOTIDE SEQUENCE [LARGE SCALE GENOMIC DNA]</scope>
    <source>
        <strain evidence="1 2">DSM 20335</strain>
    </source>
</reference>
<gene>
    <name evidence="1" type="ORF">FC84_GL001677</name>
</gene>
<accession>A0A0R2BIY9</accession>
<evidence type="ECO:0008006" key="3">
    <source>
        <dbReference type="Google" id="ProtNLM"/>
    </source>
</evidence>
<dbReference type="RefSeq" id="WP_057755872.1">
    <property type="nucleotide sequence ID" value="NZ_AYYK01000004.1"/>
</dbReference>
<sequence length="106" mass="12382">MPQTIKATATIELPSNFKVVDTSQLGNGDSLLGKTWNIADLRAWTGNKSKAWIEDNILYNPKYSREIQKMYDDKLIIHSGRKGSPWKFKAYEMAKFIDRHWSEFNW</sequence>